<dbReference type="InterPro" id="IPR014284">
    <property type="entry name" value="RNA_pol_sigma-70_dom"/>
</dbReference>
<dbReference type="InterPro" id="IPR007627">
    <property type="entry name" value="RNA_pol_sigma70_r2"/>
</dbReference>
<reference evidence="8 9" key="1">
    <citation type="submission" date="2016-11" db="EMBL/GenBank/DDBJ databases">
        <authorList>
            <person name="Jaros S."/>
            <person name="Januszkiewicz K."/>
            <person name="Wedrychowicz H."/>
        </authorList>
    </citation>
    <scope>NUCLEOTIDE SEQUENCE [LARGE SCALE GENOMIC DNA]</scope>
    <source>
        <strain evidence="8 9">DSM 16917</strain>
    </source>
</reference>
<feature type="domain" description="RNA polymerase sigma-70 region 2" evidence="6">
    <location>
        <begin position="19"/>
        <end position="87"/>
    </location>
</feature>
<dbReference type="Pfam" id="PF04542">
    <property type="entry name" value="Sigma70_r2"/>
    <property type="match status" value="1"/>
</dbReference>
<dbReference type="Gene3D" id="1.20.140.160">
    <property type="match status" value="1"/>
</dbReference>
<dbReference type="InterPro" id="IPR013324">
    <property type="entry name" value="RNA_pol_sigma_r3/r4-like"/>
</dbReference>
<dbReference type="Pfam" id="PF04545">
    <property type="entry name" value="Sigma70_r4"/>
    <property type="match status" value="1"/>
</dbReference>
<dbReference type="GO" id="GO:0006352">
    <property type="term" value="P:DNA-templated transcription initiation"/>
    <property type="evidence" value="ECO:0007669"/>
    <property type="project" value="InterPro"/>
</dbReference>
<keyword evidence="2" id="KW-0731">Sigma factor</keyword>
<dbReference type="NCBIfam" id="TIGR02937">
    <property type="entry name" value="sigma70-ECF"/>
    <property type="match status" value="1"/>
</dbReference>
<dbReference type="STRING" id="299255.SAMN02745129_2118"/>
<dbReference type="AlphaFoldDB" id="A0A1M5TES9"/>
<proteinExistence type="predicted"/>
<dbReference type="Gene3D" id="1.10.1740.10">
    <property type="match status" value="1"/>
</dbReference>
<keyword evidence="3" id="KW-0238">DNA-binding</keyword>
<dbReference type="InterPro" id="IPR007630">
    <property type="entry name" value="RNA_pol_sigma70_r4"/>
</dbReference>
<dbReference type="SUPFAM" id="SSF88659">
    <property type="entry name" value="Sigma3 and sigma4 domains of RNA polymerase sigma factors"/>
    <property type="match status" value="2"/>
</dbReference>
<keyword evidence="1" id="KW-0805">Transcription regulation</keyword>
<dbReference type="GO" id="GO:0016987">
    <property type="term" value="F:sigma factor activity"/>
    <property type="evidence" value="ECO:0007669"/>
    <property type="project" value="UniProtKB-KW"/>
</dbReference>
<gene>
    <name evidence="8" type="ORF">SAMN02745129_2118</name>
</gene>
<feature type="domain" description="RNA polymerase sigma-70 region 3" evidence="5">
    <location>
        <begin position="101"/>
        <end position="167"/>
    </location>
</feature>
<evidence type="ECO:0000313" key="9">
    <source>
        <dbReference type="Proteomes" id="UP000184268"/>
    </source>
</evidence>
<dbReference type="InterPro" id="IPR007624">
    <property type="entry name" value="RNA_pol_sigma70_r3"/>
</dbReference>
<dbReference type="Pfam" id="PF04539">
    <property type="entry name" value="Sigma70_r3"/>
    <property type="match status" value="1"/>
</dbReference>
<keyword evidence="4" id="KW-0804">Transcription</keyword>
<organism evidence="8 9">
    <name type="scientific">Ferrimonas marina</name>
    <dbReference type="NCBI Taxonomy" id="299255"/>
    <lineage>
        <taxon>Bacteria</taxon>
        <taxon>Pseudomonadati</taxon>
        <taxon>Pseudomonadota</taxon>
        <taxon>Gammaproteobacteria</taxon>
        <taxon>Alteromonadales</taxon>
        <taxon>Ferrimonadaceae</taxon>
        <taxon>Ferrimonas</taxon>
    </lineage>
</organism>
<evidence type="ECO:0000313" key="8">
    <source>
        <dbReference type="EMBL" id="SHH49335.1"/>
    </source>
</evidence>
<keyword evidence="8" id="KW-0966">Cell projection</keyword>
<name>A0A1M5TES9_9GAMM</name>
<sequence>MVSRSAYEKRLKRPVDLSAHEGFVTRIAHNVMRSMAVPPCVEIDDLKQLGMIGLLDSYENFGEEQGTAFESFAYRRVRGEMIDHLRALNLKPRTLTDDIKKYNSLLSSFRNEHHRDPTRMEIADQLGVSAKKVEEILAGVGTPMMAIEDAPEVLDMHATDMLEDSIINAGLDIDYLESCIDNLPERIKLVLSLYYLEGLKMKDIAAIMSCSQAYVSQLRSEGISTLREMVISD</sequence>
<keyword evidence="9" id="KW-1185">Reference proteome</keyword>
<dbReference type="RefSeq" id="WP_073325739.1">
    <property type="nucleotide sequence ID" value="NZ_FQXG01000003.1"/>
</dbReference>
<dbReference type="InterPro" id="IPR013325">
    <property type="entry name" value="RNA_pol_sigma_r2"/>
</dbReference>
<keyword evidence="8" id="KW-0282">Flagellum</keyword>
<feature type="domain" description="RNA polymerase sigma-70 region 4" evidence="7">
    <location>
        <begin position="179"/>
        <end position="228"/>
    </location>
</feature>
<evidence type="ECO:0000256" key="4">
    <source>
        <dbReference type="ARBA" id="ARBA00023163"/>
    </source>
</evidence>
<dbReference type="EMBL" id="FQXG01000003">
    <property type="protein sequence ID" value="SHH49335.1"/>
    <property type="molecule type" value="Genomic_DNA"/>
</dbReference>
<evidence type="ECO:0000259" key="6">
    <source>
        <dbReference type="Pfam" id="PF04542"/>
    </source>
</evidence>
<protein>
    <submittedName>
        <fullName evidence="8">RNA polymerase sigma factor for flagellar operon FliA</fullName>
    </submittedName>
</protein>
<dbReference type="OrthoDB" id="9799825at2"/>
<evidence type="ECO:0000256" key="3">
    <source>
        <dbReference type="ARBA" id="ARBA00023125"/>
    </source>
</evidence>
<evidence type="ECO:0000256" key="1">
    <source>
        <dbReference type="ARBA" id="ARBA00023015"/>
    </source>
</evidence>
<evidence type="ECO:0000259" key="7">
    <source>
        <dbReference type="Pfam" id="PF04545"/>
    </source>
</evidence>
<keyword evidence="8" id="KW-0969">Cilium</keyword>
<dbReference type="Proteomes" id="UP000184268">
    <property type="component" value="Unassembled WGS sequence"/>
</dbReference>
<dbReference type="CDD" id="cd06171">
    <property type="entry name" value="Sigma70_r4"/>
    <property type="match status" value="1"/>
</dbReference>
<evidence type="ECO:0000259" key="5">
    <source>
        <dbReference type="Pfam" id="PF04539"/>
    </source>
</evidence>
<evidence type="ECO:0000256" key="2">
    <source>
        <dbReference type="ARBA" id="ARBA00023082"/>
    </source>
</evidence>
<accession>A0A1M5TES9</accession>
<dbReference type="PANTHER" id="PTHR30385">
    <property type="entry name" value="SIGMA FACTOR F FLAGELLAR"/>
    <property type="match status" value="1"/>
</dbReference>
<dbReference type="GO" id="GO:0003677">
    <property type="term" value="F:DNA binding"/>
    <property type="evidence" value="ECO:0007669"/>
    <property type="project" value="UniProtKB-KW"/>
</dbReference>
<dbReference type="SUPFAM" id="SSF88946">
    <property type="entry name" value="Sigma2 domain of RNA polymerase sigma factors"/>
    <property type="match status" value="1"/>
</dbReference>